<dbReference type="KEGG" id="vin:AKJ08_2854"/>
<dbReference type="Proteomes" id="UP000055590">
    <property type="component" value="Chromosome"/>
</dbReference>
<evidence type="ECO:0000256" key="1">
    <source>
        <dbReference type="SAM" id="Phobius"/>
    </source>
</evidence>
<feature type="transmembrane region" description="Helical" evidence="1">
    <location>
        <begin position="50"/>
        <end position="69"/>
    </location>
</feature>
<feature type="transmembrane region" description="Helical" evidence="1">
    <location>
        <begin position="107"/>
        <end position="125"/>
    </location>
</feature>
<protein>
    <recommendedName>
        <fullName evidence="4">NnrS protein involved in response to NO</fullName>
    </recommendedName>
</protein>
<reference evidence="2 3" key="1">
    <citation type="submission" date="2015-08" db="EMBL/GenBank/DDBJ databases">
        <authorList>
            <person name="Babu N.S."/>
            <person name="Beckwith C.J."/>
            <person name="Beseler K.G."/>
            <person name="Brison A."/>
            <person name="Carone J.V."/>
            <person name="Caskin T.P."/>
            <person name="Diamond M."/>
            <person name="Durham M.E."/>
            <person name="Foxe J.M."/>
            <person name="Go M."/>
            <person name="Henderson B.A."/>
            <person name="Jones I.B."/>
            <person name="McGettigan J.A."/>
            <person name="Micheletti S.J."/>
            <person name="Nasrallah M.E."/>
            <person name="Ortiz D."/>
            <person name="Piller C.R."/>
            <person name="Privatt S.R."/>
            <person name="Schneider S.L."/>
            <person name="Sharp S."/>
            <person name="Smith T.C."/>
            <person name="Stanton J.D."/>
            <person name="Ullery H.E."/>
            <person name="Wilson R.J."/>
            <person name="Serrano M.G."/>
            <person name="Buck G."/>
            <person name="Lee V."/>
            <person name="Wang Y."/>
            <person name="Carvalho R."/>
            <person name="Voegtly L."/>
            <person name="Shi R."/>
            <person name="Duckworth R."/>
            <person name="Johnson A."/>
            <person name="Loviza R."/>
            <person name="Walstead R."/>
            <person name="Shah Z."/>
            <person name="Kiflezghi M."/>
            <person name="Wade K."/>
            <person name="Ball S.L."/>
            <person name="Bradley K.W."/>
            <person name="Asai D.J."/>
            <person name="Bowman C.A."/>
            <person name="Russell D.A."/>
            <person name="Pope W.H."/>
            <person name="Jacobs-Sera D."/>
            <person name="Hendrix R.W."/>
            <person name="Hatfull G.F."/>
        </authorList>
    </citation>
    <scope>NUCLEOTIDE SEQUENCE [LARGE SCALE GENOMIC DNA]</scope>
    <source>
        <strain evidence="2 3">DSM 27710</strain>
    </source>
</reference>
<keyword evidence="1" id="KW-0812">Transmembrane</keyword>
<dbReference type="STRING" id="1391653.AKJ08_2854"/>
<evidence type="ECO:0000313" key="2">
    <source>
        <dbReference type="EMBL" id="AKU92467.1"/>
    </source>
</evidence>
<accession>A0A0K1PG34</accession>
<feature type="transmembrane region" description="Helical" evidence="1">
    <location>
        <begin position="272"/>
        <end position="299"/>
    </location>
</feature>
<keyword evidence="1" id="KW-1133">Transmembrane helix</keyword>
<feature type="transmembrane region" description="Helical" evidence="1">
    <location>
        <begin position="137"/>
        <end position="159"/>
    </location>
</feature>
<organism evidence="2 3">
    <name type="scientific">Vulgatibacter incomptus</name>
    <dbReference type="NCBI Taxonomy" id="1391653"/>
    <lineage>
        <taxon>Bacteria</taxon>
        <taxon>Pseudomonadati</taxon>
        <taxon>Myxococcota</taxon>
        <taxon>Myxococcia</taxon>
        <taxon>Myxococcales</taxon>
        <taxon>Cystobacterineae</taxon>
        <taxon>Vulgatibacteraceae</taxon>
        <taxon>Vulgatibacter</taxon>
    </lineage>
</organism>
<name>A0A0K1PG34_9BACT</name>
<evidence type="ECO:0000313" key="3">
    <source>
        <dbReference type="Proteomes" id="UP000055590"/>
    </source>
</evidence>
<sequence length="412" mass="42713">MATSRDPESMPFFLRTSIGFYLLATALGLVLRIFFVAPFGHLVFANALHAHSHTLYFGWGALGIFALAFRRLGAEGRASKAVLGAIAAIAAATFVSFLLSGYSPPSIAISSLSLGVWGWAAATIWRRSRGSTDLDVSFLRAGIVYLVLASLGALTRVALIALQAPTFYKSLAVFAFLHDFAWFFVLSVVGLLIERARAHGLHLDERLLRWQLRLSVPLAWLTFPLGVAGGANGLLGTIASVAAIALVVPAGLGATALWRAGASAPRGGLGAAFRWLAIWLALEAVLSAAGGLGLAGLAVHSRHLAILYLHVLLLGFVTLGLMVSTLSVLGGPLSAGSWLHNGGLSIMALGLAAAGLPAFGLELAPLVPRLGLIVAAFGGAVVIAGGIAWSVGAWRSAAKGEERASLALHGPL</sequence>
<dbReference type="AlphaFoldDB" id="A0A0K1PG34"/>
<keyword evidence="3" id="KW-1185">Reference proteome</keyword>
<feature type="transmembrane region" description="Helical" evidence="1">
    <location>
        <begin position="372"/>
        <end position="394"/>
    </location>
</feature>
<feature type="transmembrane region" description="Helical" evidence="1">
    <location>
        <begin position="241"/>
        <end position="260"/>
    </location>
</feature>
<feature type="transmembrane region" description="Helical" evidence="1">
    <location>
        <begin position="81"/>
        <end position="101"/>
    </location>
</feature>
<feature type="transmembrane region" description="Helical" evidence="1">
    <location>
        <begin position="305"/>
        <end position="329"/>
    </location>
</feature>
<dbReference type="EMBL" id="CP012332">
    <property type="protein sequence ID" value="AKU92467.1"/>
    <property type="molecule type" value="Genomic_DNA"/>
</dbReference>
<evidence type="ECO:0008006" key="4">
    <source>
        <dbReference type="Google" id="ProtNLM"/>
    </source>
</evidence>
<keyword evidence="1" id="KW-0472">Membrane</keyword>
<feature type="transmembrane region" description="Helical" evidence="1">
    <location>
        <begin position="171"/>
        <end position="193"/>
    </location>
</feature>
<gene>
    <name evidence="2" type="ORF">AKJ08_2854</name>
</gene>
<feature type="transmembrane region" description="Helical" evidence="1">
    <location>
        <begin position="341"/>
        <end position="360"/>
    </location>
</feature>
<proteinExistence type="predicted"/>
<feature type="transmembrane region" description="Helical" evidence="1">
    <location>
        <begin position="20"/>
        <end position="44"/>
    </location>
</feature>